<reference evidence="1" key="2">
    <citation type="journal article" date="2015" name="Fish Shellfish Immunol.">
        <title>Early steps in the European eel (Anguilla anguilla)-Vibrio vulnificus interaction in the gills: Role of the RtxA13 toxin.</title>
        <authorList>
            <person name="Callol A."/>
            <person name="Pajuelo D."/>
            <person name="Ebbesson L."/>
            <person name="Teles M."/>
            <person name="MacKenzie S."/>
            <person name="Amaro C."/>
        </authorList>
    </citation>
    <scope>NUCLEOTIDE SEQUENCE</scope>
</reference>
<sequence>MHLHRLAVWIYRLSGVRPLKHLPLQQRCISVQTIKYEIILLFSVIGTLNIHGDII</sequence>
<reference evidence="1" key="1">
    <citation type="submission" date="2014-11" db="EMBL/GenBank/DDBJ databases">
        <authorList>
            <person name="Amaro Gonzalez C."/>
        </authorList>
    </citation>
    <scope>NUCLEOTIDE SEQUENCE</scope>
</reference>
<dbReference type="EMBL" id="GBXM01096104">
    <property type="protein sequence ID" value="JAH12473.1"/>
    <property type="molecule type" value="Transcribed_RNA"/>
</dbReference>
<evidence type="ECO:0000313" key="1">
    <source>
        <dbReference type="EMBL" id="JAH12473.1"/>
    </source>
</evidence>
<accession>A0A0E9Q8N7</accession>
<protein>
    <submittedName>
        <fullName evidence="1">Uncharacterized protein</fullName>
    </submittedName>
</protein>
<name>A0A0E9Q8N7_ANGAN</name>
<proteinExistence type="predicted"/>
<dbReference type="AlphaFoldDB" id="A0A0E9Q8N7"/>
<organism evidence="1">
    <name type="scientific">Anguilla anguilla</name>
    <name type="common">European freshwater eel</name>
    <name type="synonym">Muraena anguilla</name>
    <dbReference type="NCBI Taxonomy" id="7936"/>
    <lineage>
        <taxon>Eukaryota</taxon>
        <taxon>Metazoa</taxon>
        <taxon>Chordata</taxon>
        <taxon>Craniata</taxon>
        <taxon>Vertebrata</taxon>
        <taxon>Euteleostomi</taxon>
        <taxon>Actinopterygii</taxon>
        <taxon>Neopterygii</taxon>
        <taxon>Teleostei</taxon>
        <taxon>Anguilliformes</taxon>
        <taxon>Anguillidae</taxon>
        <taxon>Anguilla</taxon>
    </lineage>
</organism>